<protein>
    <submittedName>
        <fullName evidence="2">Uncharacterized protein</fullName>
    </submittedName>
</protein>
<feature type="signal peptide" evidence="1">
    <location>
        <begin position="1"/>
        <end position="24"/>
    </location>
</feature>
<evidence type="ECO:0000256" key="1">
    <source>
        <dbReference type="SAM" id="SignalP"/>
    </source>
</evidence>
<sequence length="97" mass="10559">MSNITPQLVVALSLFLLFLDFSYSAEVVARPITDDTGAATNTIRRCVGICYDHMTQFHCSSICLEVGFSGGKCQPPEASASYGEAQVDVNHLRCCCY</sequence>
<dbReference type="Proteomes" id="UP001177140">
    <property type="component" value="Unassembled WGS sequence"/>
</dbReference>
<feature type="chain" id="PRO_5041439943" evidence="1">
    <location>
        <begin position="25"/>
        <end position="97"/>
    </location>
</feature>
<evidence type="ECO:0000313" key="2">
    <source>
        <dbReference type="EMBL" id="MCL7045113.1"/>
    </source>
</evidence>
<comment type="caution">
    <text evidence="2">The sequence shown here is derived from an EMBL/GenBank/DDBJ whole genome shotgun (WGS) entry which is preliminary data.</text>
</comment>
<dbReference type="AlphaFoldDB" id="A0AA41VQ14"/>
<evidence type="ECO:0000313" key="3">
    <source>
        <dbReference type="Proteomes" id="UP001177140"/>
    </source>
</evidence>
<gene>
    <name evidence="2" type="ORF">MKW94_002972</name>
</gene>
<organism evidence="2 3">
    <name type="scientific">Papaver nudicaule</name>
    <name type="common">Iceland poppy</name>
    <dbReference type="NCBI Taxonomy" id="74823"/>
    <lineage>
        <taxon>Eukaryota</taxon>
        <taxon>Viridiplantae</taxon>
        <taxon>Streptophyta</taxon>
        <taxon>Embryophyta</taxon>
        <taxon>Tracheophyta</taxon>
        <taxon>Spermatophyta</taxon>
        <taxon>Magnoliopsida</taxon>
        <taxon>Ranunculales</taxon>
        <taxon>Papaveraceae</taxon>
        <taxon>Papaveroideae</taxon>
        <taxon>Papaver</taxon>
    </lineage>
</organism>
<keyword evidence="3" id="KW-1185">Reference proteome</keyword>
<reference evidence="2" key="1">
    <citation type="submission" date="2022-03" db="EMBL/GenBank/DDBJ databases">
        <title>A functionally conserved STORR gene fusion in Papaver species that diverged 16.8 million years ago.</title>
        <authorList>
            <person name="Catania T."/>
        </authorList>
    </citation>
    <scope>NUCLEOTIDE SEQUENCE</scope>
    <source>
        <strain evidence="2">S-191538</strain>
    </source>
</reference>
<accession>A0AA41VQ14</accession>
<proteinExistence type="predicted"/>
<name>A0AA41VQ14_PAPNU</name>
<dbReference type="EMBL" id="JAJJMA010266074">
    <property type="protein sequence ID" value="MCL7045113.1"/>
    <property type="molecule type" value="Genomic_DNA"/>
</dbReference>
<keyword evidence="1" id="KW-0732">Signal</keyword>